<sequence length="318" mass="36757">MRFQRNKVCGSKNPLPYPPSTTSSANARSSSLPGHRHEYNGNKKDKHGTLTKTNERATPSTQHPQSNRKVKRIVYKRGLEKPKSSEVMRKAVLKLLVAYRSTSGDGLKSYGWYAADGRTFGRENVTERTAQLSIDWINDAETWTARVRIEPKTRYTVILYMVAQDLQSKFRLGNHLRDPITGKTLLFGDIKLMMNVKNENEVLHSTLIWDDDVHLDHLNELILMNTRALESDSGLVYQLGQQKPFHEGRFVAVQFNIRTRMEMEIAFSTRTYHAKTGSQFIKELSKREQEFDQRFEKSFNLKGKVPPEIWFVYDEKDG</sequence>
<keyword evidence="2 3" id="KW-0326">Glycosidase</keyword>
<feature type="compositionally biased region" description="Polar residues" evidence="4">
    <location>
        <begin position="50"/>
        <end position="65"/>
    </location>
</feature>
<feature type="compositionally biased region" description="Low complexity" evidence="4">
    <location>
        <begin position="20"/>
        <end position="31"/>
    </location>
</feature>
<comment type="catalytic activity">
    <reaction evidence="3">
        <text>N(4)-(alpha-D-Glc-(1-&gt;2)-alpha-D-Glc-(1-&gt;3)-alpha-D-Glc-(1-&gt;3)-alpha-D-Man-(1-&gt;2)-alpha-D-Man-(1-&gt;2)-alpha-D-Man-(1-&gt;3)-[alpha-D-Man-(1-&gt;2)-alpha-D-Man-(1-&gt;3)-[alpha-D-Man-(1-&gt;2)-alpha-D-Man-(1-&gt;6)]-alpha-D-Man-(1-&gt;6)]-beta-D-Man-(1-&gt;4)-beta-D-GlcNAc-(1-&gt;4)-beta-D-GlcNAc)-L-asparaginyl-[protein] + H2O = N(4)-(alpha-D-Glc-(1-&gt;3)-alpha-D-Glc-(1-&gt;3)-alpha-D-Man-(1-&gt;2)-alpha-D-Man-(1-&gt;2)-alpha-D-Man-(1-&gt;3)-[alpha-D-Man-(1-&gt;2)-alpha-D-Man-(1-&gt;3)-[alpha-D-Man-(1-&gt;2)-alpha-D-Man-(1-&gt;6)]-alpha-D-Man-(1-&gt;6)]-beta-D-Man-(1-&gt;4)-beta-D-GlcNAc-(1-&gt;4)-beta-D-GlcNAc)-L-asparaginyl-[protein] + beta-D-glucose</text>
        <dbReference type="Rhea" id="RHEA:55988"/>
        <dbReference type="Rhea" id="RHEA-COMP:12806"/>
        <dbReference type="Rhea" id="RHEA-COMP:14355"/>
        <dbReference type="ChEBI" id="CHEBI:15377"/>
        <dbReference type="ChEBI" id="CHEBI:15903"/>
        <dbReference type="ChEBI" id="CHEBI:59082"/>
        <dbReference type="ChEBI" id="CHEBI:132537"/>
        <dbReference type="EC" id="3.2.1.106"/>
    </reaction>
</comment>
<comment type="function">
    <text evidence="3">Cleaves the distal alpha 1,2-linked glucose residue from the Glc(3)Man(9)GlcNAc(2) oligosaccharide precursor.</text>
</comment>
<dbReference type="InterPro" id="IPR004888">
    <property type="entry name" value="Glycoside_hydrolase_63"/>
</dbReference>
<dbReference type="Proteomes" id="UP000230423">
    <property type="component" value="Unassembled WGS sequence"/>
</dbReference>
<proteinExistence type="inferred from homology"/>
<dbReference type="InterPro" id="IPR038518">
    <property type="entry name" value="Glyco_hydro_63N_sf"/>
</dbReference>
<keyword evidence="3" id="KW-0256">Endoplasmic reticulum</keyword>
<evidence type="ECO:0000256" key="2">
    <source>
        <dbReference type="ARBA" id="ARBA00023295"/>
    </source>
</evidence>
<keyword evidence="1 3" id="KW-0378">Hydrolase</keyword>
<keyword evidence="7" id="KW-1185">Reference proteome</keyword>
<dbReference type="GO" id="GO:0009311">
    <property type="term" value="P:oligosaccharide metabolic process"/>
    <property type="evidence" value="ECO:0007669"/>
    <property type="project" value="UniProtKB-UniRule"/>
</dbReference>
<protein>
    <recommendedName>
        <fullName evidence="3">Mannosyl-oligosaccharide glucosidase</fullName>
        <ecNumber evidence="3">3.2.1.106</ecNumber>
    </recommendedName>
</protein>
<dbReference type="AlphaFoldDB" id="A0A2G9UFF7"/>
<organism evidence="6 7">
    <name type="scientific">Teladorsagia circumcincta</name>
    <name type="common">Brown stomach worm</name>
    <name type="synonym">Ostertagia circumcincta</name>
    <dbReference type="NCBI Taxonomy" id="45464"/>
    <lineage>
        <taxon>Eukaryota</taxon>
        <taxon>Metazoa</taxon>
        <taxon>Ecdysozoa</taxon>
        <taxon>Nematoda</taxon>
        <taxon>Chromadorea</taxon>
        <taxon>Rhabditida</taxon>
        <taxon>Rhabditina</taxon>
        <taxon>Rhabditomorpha</taxon>
        <taxon>Strongyloidea</taxon>
        <taxon>Trichostrongylidae</taxon>
        <taxon>Teladorsagia</taxon>
    </lineage>
</organism>
<dbReference type="GO" id="GO:0006487">
    <property type="term" value="P:protein N-linked glycosylation"/>
    <property type="evidence" value="ECO:0007669"/>
    <property type="project" value="UniProtKB-UniRule"/>
</dbReference>
<dbReference type="OrthoDB" id="5875916at2759"/>
<name>A0A2G9UFF7_TELCI</name>
<evidence type="ECO:0000256" key="1">
    <source>
        <dbReference type="ARBA" id="ARBA00022801"/>
    </source>
</evidence>
<reference evidence="6 7" key="1">
    <citation type="submission" date="2015-09" db="EMBL/GenBank/DDBJ databases">
        <title>Draft genome of the parasitic nematode Teladorsagia circumcincta isolate WARC Sus (inbred).</title>
        <authorList>
            <person name="Mitreva M."/>
        </authorList>
    </citation>
    <scope>NUCLEOTIDE SEQUENCE [LARGE SCALE GENOMIC DNA]</scope>
    <source>
        <strain evidence="6 7">S</strain>
    </source>
</reference>
<evidence type="ECO:0000256" key="3">
    <source>
        <dbReference type="RuleBase" id="RU368089"/>
    </source>
</evidence>
<dbReference type="PANTHER" id="PTHR10412">
    <property type="entry name" value="MANNOSYL-OLIGOSACCHARIDE GLUCOSIDASE"/>
    <property type="match status" value="1"/>
</dbReference>
<comment type="similarity">
    <text evidence="3">Belongs to the glycosyl hydrolase 63 family.</text>
</comment>
<evidence type="ECO:0000313" key="7">
    <source>
        <dbReference type="Proteomes" id="UP000230423"/>
    </source>
</evidence>
<feature type="domain" description="Glycosyl hydrolase family 63 N-terminal" evidence="5">
    <location>
        <begin position="98"/>
        <end position="175"/>
    </location>
</feature>
<dbReference type="GO" id="GO:0005789">
    <property type="term" value="C:endoplasmic reticulum membrane"/>
    <property type="evidence" value="ECO:0007669"/>
    <property type="project" value="UniProtKB-SubCell"/>
</dbReference>
<dbReference type="GO" id="GO:0004573">
    <property type="term" value="F:Glc3Man9GlcNAc2 oligosaccharide glucosidase activity"/>
    <property type="evidence" value="ECO:0007669"/>
    <property type="project" value="UniProtKB-UniRule"/>
</dbReference>
<dbReference type="EMBL" id="KZ346828">
    <property type="protein sequence ID" value="PIO68984.1"/>
    <property type="molecule type" value="Genomic_DNA"/>
</dbReference>
<evidence type="ECO:0000259" key="5">
    <source>
        <dbReference type="Pfam" id="PF16923"/>
    </source>
</evidence>
<gene>
    <name evidence="6" type="ORF">TELCIR_09214</name>
</gene>
<dbReference type="Pfam" id="PF16923">
    <property type="entry name" value="Glyco_hydro_63N"/>
    <property type="match status" value="1"/>
</dbReference>
<comment type="subcellular location">
    <subcellularLocation>
        <location evidence="3">Endoplasmic reticulum membrane</location>
        <topology evidence="3">Single-pass type II membrane protein</topology>
    </subcellularLocation>
</comment>
<dbReference type="EC" id="3.2.1.106" evidence="3"/>
<evidence type="ECO:0000256" key="4">
    <source>
        <dbReference type="SAM" id="MobiDB-lite"/>
    </source>
</evidence>
<dbReference type="PANTHER" id="PTHR10412:SF11">
    <property type="entry name" value="MANNOSYL-OLIGOSACCHARIDE GLUCOSIDASE"/>
    <property type="match status" value="1"/>
</dbReference>
<dbReference type="InterPro" id="IPR031631">
    <property type="entry name" value="Glyco_hydro_63N"/>
</dbReference>
<evidence type="ECO:0000313" key="6">
    <source>
        <dbReference type="EMBL" id="PIO68984.1"/>
    </source>
</evidence>
<feature type="region of interest" description="Disordered" evidence="4">
    <location>
        <begin position="1"/>
        <end position="71"/>
    </location>
</feature>
<dbReference type="Gene3D" id="2.70.98.110">
    <property type="entry name" value="Glycosyl hydrolase family 63, N-terminal domain"/>
    <property type="match status" value="1"/>
</dbReference>
<accession>A0A2G9UFF7</accession>